<dbReference type="Proteomes" id="UP000005237">
    <property type="component" value="Unassembled WGS sequence"/>
</dbReference>
<keyword evidence="2" id="KW-1185">Reference proteome</keyword>
<organism evidence="1 2">
    <name type="scientific">Caenorhabditis japonica</name>
    <dbReference type="NCBI Taxonomy" id="281687"/>
    <lineage>
        <taxon>Eukaryota</taxon>
        <taxon>Metazoa</taxon>
        <taxon>Ecdysozoa</taxon>
        <taxon>Nematoda</taxon>
        <taxon>Chromadorea</taxon>
        <taxon>Rhabditida</taxon>
        <taxon>Rhabditina</taxon>
        <taxon>Rhabditomorpha</taxon>
        <taxon>Rhabditoidea</taxon>
        <taxon>Rhabditidae</taxon>
        <taxon>Peloderinae</taxon>
        <taxon>Caenorhabditis</taxon>
    </lineage>
</organism>
<dbReference type="AlphaFoldDB" id="A0A8R1EAL1"/>
<protein>
    <submittedName>
        <fullName evidence="1">Uncharacterized protein</fullName>
    </submittedName>
</protein>
<name>A0A8R1EAL1_CAEJA</name>
<evidence type="ECO:0000313" key="2">
    <source>
        <dbReference type="Proteomes" id="UP000005237"/>
    </source>
</evidence>
<proteinExistence type="predicted"/>
<accession>A0A8R1EAL1</accession>
<dbReference type="EnsemblMetazoa" id="CJA32198.1">
    <property type="protein sequence ID" value="CJA32198.1"/>
    <property type="gene ID" value="WBGene00208045"/>
</dbReference>
<evidence type="ECO:0000313" key="1">
    <source>
        <dbReference type="EnsemblMetazoa" id="CJA32198.1"/>
    </source>
</evidence>
<reference evidence="2" key="1">
    <citation type="submission" date="2010-08" db="EMBL/GenBank/DDBJ databases">
        <authorList>
            <consortium name="Caenorhabditis japonica Sequencing Consortium"/>
            <person name="Wilson R.K."/>
        </authorList>
    </citation>
    <scope>NUCLEOTIDE SEQUENCE [LARGE SCALE GENOMIC DNA]</scope>
    <source>
        <strain evidence="2">DF5081</strain>
    </source>
</reference>
<reference evidence="1" key="2">
    <citation type="submission" date="2022-06" db="UniProtKB">
        <authorList>
            <consortium name="EnsemblMetazoa"/>
        </authorList>
    </citation>
    <scope>IDENTIFICATION</scope>
    <source>
        <strain evidence="1">DF5081</strain>
    </source>
</reference>
<sequence>MFLVIQSCQPATRSIQNPESYSMCHENKKNALSRPHSRSYHPCDFSMIRNGKSKVCNWNRNWQTMPVSRSCKSRTSSITLPGFFFFFF</sequence>